<dbReference type="OrthoDB" id="20681at2759"/>
<dbReference type="InterPro" id="IPR036748">
    <property type="entry name" value="MTH938-like_sf"/>
</dbReference>
<evidence type="ECO:0000313" key="1">
    <source>
        <dbReference type="EMBL" id="CAH1400504.1"/>
    </source>
</evidence>
<dbReference type="SUPFAM" id="SSF64076">
    <property type="entry name" value="MTH938-like"/>
    <property type="match status" value="1"/>
</dbReference>
<accession>A0A9P0HET0</accession>
<dbReference type="PANTHER" id="PTHR21192">
    <property type="entry name" value="NUCLEAR PROTEIN E3-3"/>
    <property type="match status" value="1"/>
</dbReference>
<sequence>MLLPRIIHNFRFSRQFFLSAFRKSAYESDGKTTVTVLNKEAGYGVMVDSYSKEGFRLNNGLFVLGPVILFPYTALSWNVSGDHDINRNSLAVFNLIEPKLDLLIIGFGKKSTNSRSLHEEIMAFKSRQRINVEVIPIEKAIATFNYLNSERRWVAGAFIPPEVVQLYEFEELNKAAKKKENYLIDDYI</sequence>
<gene>
    <name evidence="1" type="ORF">NEZAVI_LOCUS9726</name>
</gene>
<dbReference type="AlphaFoldDB" id="A0A9P0HET0"/>
<evidence type="ECO:0000313" key="2">
    <source>
        <dbReference type="Proteomes" id="UP001152798"/>
    </source>
</evidence>
<organism evidence="1 2">
    <name type="scientific">Nezara viridula</name>
    <name type="common">Southern green stink bug</name>
    <name type="synonym">Cimex viridulus</name>
    <dbReference type="NCBI Taxonomy" id="85310"/>
    <lineage>
        <taxon>Eukaryota</taxon>
        <taxon>Metazoa</taxon>
        <taxon>Ecdysozoa</taxon>
        <taxon>Arthropoda</taxon>
        <taxon>Hexapoda</taxon>
        <taxon>Insecta</taxon>
        <taxon>Pterygota</taxon>
        <taxon>Neoptera</taxon>
        <taxon>Paraneoptera</taxon>
        <taxon>Hemiptera</taxon>
        <taxon>Heteroptera</taxon>
        <taxon>Panheteroptera</taxon>
        <taxon>Pentatomomorpha</taxon>
        <taxon>Pentatomoidea</taxon>
        <taxon>Pentatomidae</taxon>
        <taxon>Pentatominae</taxon>
        <taxon>Nezara</taxon>
    </lineage>
</organism>
<reference evidence="1" key="1">
    <citation type="submission" date="2022-01" db="EMBL/GenBank/DDBJ databases">
        <authorList>
            <person name="King R."/>
        </authorList>
    </citation>
    <scope>NUCLEOTIDE SEQUENCE</scope>
</reference>
<name>A0A9P0HET0_NEZVI</name>
<dbReference type="InterPro" id="IPR007523">
    <property type="entry name" value="NDUFAF3/AAMDC"/>
</dbReference>
<keyword evidence="2" id="KW-1185">Reference proteome</keyword>
<dbReference type="Gene3D" id="3.40.1230.10">
    <property type="entry name" value="MTH938-like"/>
    <property type="match status" value="1"/>
</dbReference>
<dbReference type="EMBL" id="OV725080">
    <property type="protein sequence ID" value="CAH1400504.1"/>
    <property type="molecule type" value="Genomic_DNA"/>
</dbReference>
<dbReference type="GO" id="GO:0005743">
    <property type="term" value="C:mitochondrial inner membrane"/>
    <property type="evidence" value="ECO:0007669"/>
    <property type="project" value="TreeGrafter"/>
</dbReference>
<dbReference type="PANTHER" id="PTHR21192:SF2">
    <property type="entry name" value="NADH DEHYDROGENASE [UBIQUINONE] 1 ALPHA SUBCOMPLEX ASSEMBLY FACTOR 3"/>
    <property type="match status" value="1"/>
</dbReference>
<dbReference type="Pfam" id="PF04430">
    <property type="entry name" value="DUF498"/>
    <property type="match status" value="1"/>
</dbReference>
<protein>
    <recommendedName>
        <fullName evidence="3">NADH dehydrogenase [ubiquinone] 1 alpha subcomplex assembly factor 3</fullName>
    </recommendedName>
</protein>
<proteinExistence type="predicted"/>
<evidence type="ECO:0008006" key="3">
    <source>
        <dbReference type="Google" id="ProtNLM"/>
    </source>
</evidence>
<dbReference type="GO" id="GO:0032981">
    <property type="term" value="P:mitochondrial respiratory chain complex I assembly"/>
    <property type="evidence" value="ECO:0007669"/>
    <property type="project" value="TreeGrafter"/>
</dbReference>
<dbReference type="Proteomes" id="UP001152798">
    <property type="component" value="Chromosome 4"/>
</dbReference>